<sequence>MHKLKQETGTQAGKFYTLRWDDTNSNSQLDNGDLKQTQTAGKVTTVDSRTELDVTKEHQVGAAPQNSGDTDLGQLEQQLQNALHNFKATQPCTPEPFDLKNLDAFKQTDEFRKAVLAAAGQATTEFKSGDQEQKNLIDSYIKTNFGDNNNKFKTKIWDHIEQNDYTNSISGTTLKGKIAALASTGTDLLAAGSRAGSNKCDRESSPTKGTKDSDTKETSKPGDKADNDKATAADCTATEADKCDKNKCTWDKEKNQCKVKEGAAVISAVIKAPLWLAVLLLL</sequence>
<feature type="region of interest" description="Disordered" evidence="1">
    <location>
        <begin position="1"/>
        <end position="71"/>
    </location>
</feature>
<feature type="compositionally biased region" description="Polar residues" evidence="1">
    <location>
        <begin position="23"/>
        <end position="47"/>
    </location>
</feature>
<evidence type="ECO:0000256" key="1">
    <source>
        <dbReference type="SAM" id="MobiDB-lite"/>
    </source>
</evidence>
<name>A0A1J0RCN6_9TRYP</name>
<dbReference type="EMBL" id="KX701679">
    <property type="protein sequence ID" value="APD75635.1"/>
    <property type="molecule type" value="Genomic_DNA"/>
</dbReference>
<evidence type="ECO:0000313" key="2">
    <source>
        <dbReference type="EMBL" id="APD75635.1"/>
    </source>
</evidence>
<proteinExistence type="predicted"/>
<dbReference type="SUPFAM" id="SSF58087">
    <property type="entry name" value="Variant surface glycoprotein (N-terminal domain)"/>
    <property type="match status" value="1"/>
</dbReference>
<organism evidence="2">
    <name type="scientific">Trypanosoma brucei</name>
    <dbReference type="NCBI Taxonomy" id="5691"/>
    <lineage>
        <taxon>Eukaryota</taxon>
        <taxon>Discoba</taxon>
        <taxon>Euglenozoa</taxon>
        <taxon>Kinetoplastea</taxon>
        <taxon>Metakinetoplastina</taxon>
        <taxon>Trypanosomatida</taxon>
        <taxon>Trypanosomatidae</taxon>
        <taxon>Trypanosoma</taxon>
    </lineage>
</organism>
<protein>
    <submittedName>
        <fullName evidence="2">Variant surface glycoprotein 1125.5576</fullName>
    </submittedName>
</protein>
<feature type="compositionally biased region" description="Basic and acidic residues" evidence="1">
    <location>
        <begin position="48"/>
        <end position="59"/>
    </location>
</feature>
<accession>A0A1J0RCN6</accession>
<feature type="compositionally biased region" description="Basic and acidic residues" evidence="1">
    <location>
        <begin position="199"/>
        <end position="231"/>
    </location>
</feature>
<reference evidence="2" key="1">
    <citation type="submission" date="2016-08" db="EMBL/GenBank/DDBJ databases">
        <title>VSG repertoire of Trypanosoma brucei EATRO 1125.</title>
        <authorList>
            <person name="Cross G.A."/>
        </authorList>
    </citation>
    <scope>NUCLEOTIDE SEQUENCE</scope>
    <source>
        <strain evidence="2">EATRO 1125</strain>
    </source>
</reference>
<dbReference type="AlphaFoldDB" id="A0A1J0RCN6"/>
<feature type="region of interest" description="Disordered" evidence="1">
    <location>
        <begin position="191"/>
        <end position="235"/>
    </location>
</feature>